<dbReference type="InterPro" id="IPR036761">
    <property type="entry name" value="TTHA0802/YceI-like_sf"/>
</dbReference>
<dbReference type="AlphaFoldDB" id="A0A3B0ST00"/>
<feature type="domain" description="Lipid/polyisoprenoid-binding YceI-like" evidence="1">
    <location>
        <begin position="3"/>
        <end position="37"/>
    </location>
</feature>
<dbReference type="EMBL" id="UOEH01000569">
    <property type="protein sequence ID" value="VAW07223.1"/>
    <property type="molecule type" value="Genomic_DNA"/>
</dbReference>
<dbReference type="Gene3D" id="2.40.128.110">
    <property type="entry name" value="Lipid/polyisoprenoid-binding, YceI-like"/>
    <property type="match status" value="1"/>
</dbReference>
<feature type="non-terminal residue" evidence="2">
    <location>
        <position position="1"/>
    </location>
</feature>
<dbReference type="Pfam" id="PF04264">
    <property type="entry name" value="YceI"/>
    <property type="match status" value="1"/>
</dbReference>
<gene>
    <name evidence="2" type="ORF">MNBD_ALPHA05-1840</name>
</gene>
<dbReference type="InterPro" id="IPR007372">
    <property type="entry name" value="Lipid/polyisoprenoid-bd_YceI"/>
</dbReference>
<organism evidence="2">
    <name type="scientific">hydrothermal vent metagenome</name>
    <dbReference type="NCBI Taxonomy" id="652676"/>
    <lineage>
        <taxon>unclassified sequences</taxon>
        <taxon>metagenomes</taxon>
        <taxon>ecological metagenomes</taxon>
    </lineage>
</organism>
<evidence type="ECO:0000313" key="2">
    <source>
        <dbReference type="EMBL" id="VAW07223.1"/>
    </source>
</evidence>
<sequence length="40" mass="4450">YIVGFSARAVIDRTAFGVSRFSGLITDEVEITIEAEFIKQ</sequence>
<evidence type="ECO:0000259" key="1">
    <source>
        <dbReference type="Pfam" id="PF04264"/>
    </source>
</evidence>
<proteinExistence type="predicted"/>
<reference evidence="2" key="1">
    <citation type="submission" date="2018-06" db="EMBL/GenBank/DDBJ databases">
        <authorList>
            <person name="Zhirakovskaya E."/>
        </authorList>
    </citation>
    <scope>NUCLEOTIDE SEQUENCE</scope>
</reference>
<protein>
    <recommendedName>
        <fullName evidence="1">Lipid/polyisoprenoid-binding YceI-like domain-containing protein</fullName>
    </recommendedName>
</protein>
<accession>A0A3B0ST00</accession>
<dbReference type="SUPFAM" id="SSF101874">
    <property type="entry name" value="YceI-like"/>
    <property type="match status" value="1"/>
</dbReference>
<name>A0A3B0ST00_9ZZZZ</name>